<dbReference type="CDD" id="cd17370">
    <property type="entry name" value="MFS_MJ1317_like"/>
    <property type="match status" value="1"/>
</dbReference>
<evidence type="ECO:0000256" key="4">
    <source>
        <dbReference type="ARBA" id="ARBA00023136"/>
    </source>
</evidence>
<dbReference type="SUPFAM" id="SSF103473">
    <property type="entry name" value="MFS general substrate transporter"/>
    <property type="match status" value="1"/>
</dbReference>
<evidence type="ECO:0000259" key="6">
    <source>
        <dbReference type="PROSITE" id="PS50850"/>
    </source>
</evidence>
<evidence type="ECO:0000256" key="2">
    <source>
        <dbReference type="ARBA" id="ARBA00022692"/>
    </source>
</evidence>
<evidence type="ECO:0000256" key="5">
    <source>
        <dbReference type="SAM" id="Phobius"/>
    </source>
</evidence>
<feature type="transmembrane region" description="Helical" evidence="5">
    <location>
        <begin position="151"/>
        <end position="172"/>
    </location>
</feature>
<dbReference type="RefSeq" id="WP_330104693.1">
    <property type="nucleotide sequence ID" value="NZ_JAZDCT010000024.1"/>
</dbReference>
<feature type="domain" description="Major facilitator superfamily (MFS) profile" evidence="6">
    <location>
        <begin position="19"/>
        <end position="401"/>
    </location>
</feature>
<dbReference type="Gene3D" id="1.20.1250.20">
    <property type="entry name" value="MFS general substrate transporter like domains"/>
    <property type="match status" value="2"/>
</dbReference>
<sequence>MNNVSPARHRNGLASIPRGVWALGCVSLLMDISSEMIHALLPLYMVTVLGTSVLAVGMIEGIAEATAAITKVFSGALSDRLGKRKRLTVIGYGLAAVTKPVFPLAPGLEWLTAARVVDRVGKGIRGAPRDALIADVTPAELRGAAFGLRQALDTVGAFLGPLLAILLMWLTASHFQTVFWVAVIPAFMALYVLVAFVREPEKPAALGTVAMPLALRELARLGNGYWRLLILATLFTLARFSEAFLLLRGQALGLAPLWAPAVLVLMSLAYSLSAYPAGALSDKVGRRGVLMLGLALLVLADLLLAWLPGLSGLALGVILWGLHMGFTQGVFSALIADSAPEDLRGTAFGLFNLVTGVALLVASVLAGGLWDWVGYQATFMLGGVFAATTIAGLWFMADRGSGLAPR</sequence>
<comment type="caution">
    <text evidence="7">The sequence shown here is derived from an EMBL/GenBank/DDBJ whole genome shotgun (WGS) entry which is preliminary data.</text>
</comment>
<dbReference type="InterPro" id="IPR036259">
    <property type="entry name" value="MFS_trans_sf"/>
</dbReference>
<dbReference type="Proteomes" id="UP001354227">
    <property type="component" value="Unassembled WGS sequence"/>
</dbReference>
<gene>
    <name evidence="7" type="ORF">V0R62_17920</name>
</gene>
<dbReference type="PANTHER" id="PTHR23518:SF2">
    <property type="entry name" value="MAJOR FACILITATOR SUPERFAMILY TRANSPORTER"/>
    <property type="match status" value="1"/>
</dbReference>
<evidence type="ECO:0000313" key="7">
    <source>
        <dbReference type="EMBL" id="MEE1889545.1"/>
    </source>
</evidence>
<dbReference type="PANTHER" id="PTHR23518">
    <property type="entry name" value="C-METHYLTRANSFERASE"/>
    <property type="match status" value="1"/>
</dbReference>
<keyword evidence="2 5" id="KW-0812">Transmembrane</keyword>
<name>A0ABU7HDY7_9PSED</name>
<keyword evidence="4 5" id="KW-0472">Membrane</keyword>
<evidence type="ECO:0000256" key="3">
    <source>
        <dbReference type="ARBA" id="ARBA00022989"/>
    </source>
</evidence>
<dbReference type="EMBL" id="JAZDCT010000024">
    <property type="protein sequence ID" value="MEE1889545.1"/>
    <property type="molecule type" value="Genomic_DNA"/>
</dbReference>
<dbReference type="PROSITE" id="PS00216">
    <property type="entry name" value="SUGAR_TRANSPORT_1"/>
    <property type="match status" value="1"/>
</dbReference>
<feature type="transmembrane region" description="Helical" evidence="5">
    <location>
        <begin position="348"/>
        <end position="370"/>
    </location>
</feature>
<feature type="transmembrane region" description="Helical" evidence="5">
    <location>
        <begin position="257"/>
        <end position="277"/>
    </location>
</feature>
<organism evidence="7 8">
    <name type="scientific">Pseudomonas carassii</name>
    <dbReference type="NCBI Taxonomy" id="3115855"/>
    <lineage>
        <taxon>Bacteria</taxon>
        <taxon>Pseudomonadati</taxon>
        <taxon>Pseudomonadota</taxon>
        <taxon>Gammaproteobacteria</taxon>
        <taxon>Pseudomonadales</taxon>
        <taxon>Pseudomonadaceae</taxon>
        <taxon>Pseudomonas</taxon>
    </lineage>
</organism>
<proteinExistence type="predicted"/>
<feature type="transmembrane region" description="Helical" evidence="5">
    <location>
        <begin position="376"/>
        <end position="397"/>
    </location>
</feature>
<keyword evidence="3 5" id="KW-1133">Transmembrane helix</keyword>
<comment type="subcellular location">
    <subcellularLocation>
        <location evidence="1">Membrane</location>
        <topology evidence="1">Multi-pass membrane protein</topology>
    </subcellularLocation>
</comment>
<reference evidence="7" key="1">
    <citation type="submission" date="2024-01" db="EMBL/GenBank/DDBJ databases">
        <title>Unpublished Manusciprt.</title>
        <authorList>
            <person name="Duman M."/>
            <person name="Valdes E.G."/>
            <person name="Ajmi N."/>
            <person name="Altun S."/>
            <person name="Saticioglu I.B."/>
        </authorList>
    </citation>
    <scope>NUCLEOTIDE SEQUENCE</scope>
    <source>
        <strain evidence="7">137P</strain>
    </source>
</reference>
<accession>A0ABU7HDY7</accession>
<evidence type="ECO:0000256" key="1">
    <source>
        <dbReference type="ARBA" id="ARBA00004141"/>
    </source>
</evidence>
<evidence type="ECO:0000313" key="8">
    <source>
        <dbReference type="Proteomes" id="UP001354227"/>
    </source>
</evidence>
<dbReference type="InterPro" id="IPR011701">
    <property type="entry name" value="MFS"/>
</dbReference>
<feature type="transmembrane region" description="Helical" evidence="5">
    <location>
        <begin position="313"/>
        <end position="336"/>
    </location>
</feature>
<feature type="transmembrane region" description="Helical" evidence="5">
    <location>
        <begin position="178"/>
        <end position="197"/>
    </location>
</feature>
<feature type="transmembrane region" description="Helical" evidence="5">
    <location>
        <begin position="289"/>
        <end position="307"/>
    </location>
</feature>
<dbReference type="PROSITE" id="PS50850">
    <property type="entry name" value="MFS"/>
    <property type="match status" value="1"/>
</dbReference>
<dbReference type="InterPro" id="IPR020846">
    <property type="entry name" value="MFS_dom"/>
</dbReference>
<dbReference type="InterPro" id="IPR005829">
    <property type="entry name" value="Sugar_transporter_CS"/>
</dbReference>
<keyword evidence="8" id="KW-1185">Reference proteome</keyword>
<feature type="transmembrane region" description="Helical" evidence="5">
    <location>
        <begin position="225"/>
        <end position="245"/>
    </location>
</feature>
<feature type="transmembrane region" description="Helical" evidence="5">
    <location>
        <begin position="36"/>
        <end position="59"/>
    </location>
</feature>
<protein>
    <submittedName>
        <fullName evidence="7">MFS transporter</fullName>
    </submittedName>
</protein>
<dbReference type="Pfam" id="PF07690">
    <property type="entry name" value="MFS_1"/>
    <property type="match status" value="1"/>
</dbReference>